<accession>A0A931AA83</accession>
<evidence type="ECO:0000256" key="1">
    <source>
        <dbReference type="SAM" id="Coils"/>
    </source>
</evidence>
<dbReference type="EMBL" id="JADOGI010000026">
    <property type="protein sequence ID" value="MBF8186359.1"/>
    <property type="molecule type" value="Genomic_DNA"/>
</dbReference>
<reference evidence="3" key="1">
    <citation type="submission" date="2020-11" db="EMBL/GenBank/DDBJ databases">
        <title>Whole-genome analyses of Nonomuraea sp. K274.</title>
        <authorList>
            <person name="Veyisoglu A."/>
        </authorList>
    </citation>
    <scope>NUCLEOTIDE SEQUENCE</scope>
    <source>
        <strain evidence="3">K274</strain>
    </source>
</reference>
<protein>
    <submittedName>
        <fullName evidence="3">Uncharacterized protein</fullName>
    </submittedName>
</protein>
<dbReference type="Proteomes" id="UP000605361">
    <property type="component" value="Unassembled WGS sequence"/>
</dbReference>
<feature type="coiled-coil region" evidence="1">
    <location>
        <begin position="39"/>
        <end position="66"/>
    </location>
</feature>
<name>A0A931AA83_9ACTN</name>
<feature type="compositionally biased region" description="Low complexity" evidence="2">
    <location>
        <begin position="82"/>
        <end position="91"/>
    </location>
</feature>
<gene>
    <name evidence="3" type="ORF">ITP53_11475</name>
</gene>
<organism evidence="3 4">
    <name type="scientific">Nonomuraea cypriaca</name>
    <dbReference type="NCBI Taxonomy" id="1187855"/>
    <lineage>
        <taxon>Bacteria</taxon>
        <taxon>Bacillati</taxon>
        <taxon>Actinomycetota</taxon>
        <taxon>Actinomycetes</taxon>
        <taxon>Streptosporangiales</taxon>
        <taxon>Streptosporangiaceae</taxon>
        <taxon>Nonomuraea</taxon>
    </lineage>
</organism>
<comment type="caution">
    <text evidence="3">The sequence shown here is derived from an EMBL/GenBank/DDBJ whole genome shotgun (WGS) entry which is preliminary data.</text>
</comment>
<keyword evidence="4" id="KW-1185">Reference proteome</keyword>
<keyword evidence="1" id="KW-0175">Coiled coil</keyword>
<feature type="region of interest" description="Disordered" evidence="2">
    <location>
        <begin position="82"/>
        <end position="129"/>
    </location>
</feature>
<proteinExistence type="predicted"/>
<feature type="region of interest" description="Disordered" evidence="2">
    <location>
        <begin position="151"/>
        <end position="170"/>
    </location>
</feature>
<sequence length="170" mass="17769">MTTLEAESAVASLLAGKRDEAKHDAAAAAAELADVGPRMERVAAELESLAKRRESLRETRARCEALAAAYQAAIDRYTPAAIPSESASASAKTPADSPAPDLFRPFVSVPSPVAPPAESPATTPARAVTLDPRETCANCGARVLWDEQNGFSHAEDGTPAGGLCERRWAA</sequence>
<dbReference type="AlphaFoldDB" id="A0A931AA83"/>
<evidence type="ECO:0000313" key="3">
    <source>
        <dbReference type="EMBL" id="MBF8186359.1"/>
    </source>
</evidence>
<evidence type="ECO:0000256" key="2">
    <source>
        <dbReference type="SAM" id="MobiDB-lite"/>
    </source>
</evidence>
<evidence type="ECO:0000313" key="4">
    <source>
        <dbReference type="Proteomes" id="UP000605361"/>
    </source>
</evidence>
<dbReference type="RefSeq" id="WP_195895336.1">
    <property type="nucleotide sequence ID" value="NZ_JADOGI010000026.1"/>
</dbReference>